<keyword evidence="1" id="KW-0677">Repeat</keyword>
<dbReference type="InterPro" id="IPR002110">
    <property type="entry name" value="Ankyrin_rpt"/>
</dbReference>
<evidence type="ECO:0000313" key="7">
    <source>
        <dbReference type="Proteomes" id="UP001217089"/>
    </source>
</evidence>
<proteinExistence type="predicted"/>
<dbReference type="SMART" id="SM00248">
    <property type="entry name" value="ANK"/>
    <property type="match status" value="17"/>
</dbReference>
<dbReference type="InterPro" id="IPR036770">
    <property type="entry name" value="Ankyrin_rpt-contain_sf"/>
</dbReference>
<dbReference type="InterPro" id="IPR049050">
    <property type="entry name" value="nSTAND3"/>
</dbReference>
<dbReference type="SUPFAM" id="SSF48403">
    <property type="entry name" value="Ankyrin repeat"/>
    <property type="match status" value="2"/>
</dbReference>
<feature type="repeat" description="ANK" evidence="3">
    <location>
        <begin position="904"/>
        <end position="936"/>
    </location>
</feature>
<evidence type="ECO:0000259" key="4">
    <source>
        <dbReference type="Pfam" id="PF18738"/>
    </source>
</evidence>
<evidence type="ECO:0000256" key="1">
    <source>
        <dbReference type="ARBA" id="ARBA00022737"/>
    </source>
</evidence>
<feature type="repeat" description="ANK" evidence="3">
    <location>
        <begin position="1003"/>
        <end position="1035"/>
    </location>
</feature>
<feature type="repeat" description="ANK" evidence="3">
    <location>
        <begin position="805"/>
        <end position="837"/>
    </location>
</feature>
<dbReference type="Pfam" id="PF20720">
    <property type="entry name" value="nSTAND3"/>
    <property type="match status" value="1"/>
</dbReference>
<feature type="repeat" description="ANK" evidence="3">
    <location>
        <begin position="1036"/>
        <end position="1068"/>
    </location>
</feature>
<name>A0ABQ9DY69_TEGGR</name>
<feature type="repeat" description="ANK" evidence="3">
    <location>
        <begin position="871"/>
        <end position="903"/>
    </location>
</feature>
<dbReference type="SUPFAM" id="SSF52540">
    <property type="entry name" value="P-loop containing nucleoside triphosphate hydrolases"/>
    <property type="match status" value="1"/>
</dbReference>
<feature type="repeat" description="ANK" evidence="3">
    <location>
        <begin position="838"/>
        <end position="870"/>
    </location>
</feature>
<keyword evidence="7" id="KW-1185">Reference proteome</keyword>
<comment type="caution">
    <text evidence="6">The sequence shown here is derived from an EMBL/GenBank/DDBJ whole genome shotgun (WGS) entry which is preliminary data.</text>
</comment>
<dbReference type="PANTHER" id="PTHR24171">
    <property type="entry name" value="ANKYRIN REPEAT DOMAIN-CONTAINING PROTEIN 39-RELATED"/>
    <property type="match status" value="1"/>
</dbReference>
<feature type="repeat" description="ANK" evidence="3">
    <location>
        <begin position="937"/>
        <end position="969"/>
    </location>
</feature>
<sequence length="1273" mass="142593">MLNILKYTSWLIDGTNTAVMMATAPDVSFTKAKSNYLRLFRATTDLGIEVLRIILSQSVSPIYIVQEVQRSKLKPNKHQWQIINSISGDYKELDISILYYLIRGLRTDLKPTRGWDPSYPPTASEVTLGDDVERIHFIRNYITAHINEVSLLDKAFQDHLEELDSVMARIDVLYGSNFQESLLTISIDIMDLETIKREHLKDLKQNQIDEWEKDEKTFIETKAFKKIACVVKGHTLTVITGPPGSGKSAIGHHKAILLQNEDYQIVPVESLEDLESSWIQGSKQVFVMDDVFGVPKLDEVELGKWFKRINQLQICLKNNKILISMRKQFSLDKRLKSLFSQFKHSVVDISDKDLALTKNERGNMFLKHMSAVGNATKCNNIIRNCDLSCFPLLCRLFADKESKYELGSFFKNPLSVIKTEVELMKDNKDIRYLGLVLCIINDNKLSENVFEIGEESNETRNKREDFAECCGFSRSISRQKIKTNLESLIGTYVLKESGYYIFIHDIIYDVVINTLTSEYHSLILKHCSSKFISQRLVFSSSSVHCKDNSPLIVLDDRFQQKWVDRMISDVENGNYYDVFLNICLQDEAIEEVFLNSLISKDMITSVFFEKIQLSEDTSDDIHSSLLNTIKQHNEDLLFIFMTVISLTRIHLLAANKMNKTFAYVYQHCRTKIKNLISLRDLLYIACLRGNEFVFNLLFEEQFKHESWNPDFTFLCVTNGGNLNILQQIIKNIDDISDLYLYYCLFLASCNGHDKIIQTLLTNKANVNSSLEDIYPSLHLAAQNRHDFTVQLLVDNRVSFDNNYKDGFTRLHSASENGHDRTEQILIDIGARVNYCYNNVVTLLHLASQKGHDSTVQILIDNGASVDYGNKDGFTPLHSASENGHYSIVQILIDNGASVNYGDKDGFTALHLASEIGHDSIVQILIDNGASVDYGNKDGFTALHLASANGHDSTVKILIDNGASVDYGNKDGFTPLHSASANGHDSIVQILIDNGDSVNYGNKDGFTALHLAAEKRHDSTVQILIDNGASVDYGNKDSFTALHSASGNGHDSIVQILIDNGASVDYENKDGFTALHLAAEKRHDSIVQILIDNGASVDYENKDGFTPLHSASGNGHDSIVQILIDNGASVNNGNKDGFTPLHLASGNRHDSTVQILIDNGATVNNENKDGFTALHLASQNGHESIVQILIDKGAILNICNKNGITALHLASYDGHCSTVQILIKHGSNINKRSNNNVTPLYFASRNGHVTTVQTLINSGADVHDLGPFMTVINK</sequence>
<dbReference type="Proteomes" id="UP001217089">
    <property type="component" value="Unassembled WGS sequence"/>
</dbReference>
<evidence type="ECO:0000313" key="6">
    <source>
        <dbReference type="EMBL" id="KAJ8298014.1"/>
    </source>
</evidence>
<reference evidence="6 7" key="1">
    <citation type="submission" date="2022-12" db="EMBL/GenBank/DDBJ databases">
        <title>Chromosome-level genome of Tegillarca granosa.</title>
        <authorList>
            <person name="Kim J."/>
        </authorList>
    </citation>
    <scope>NUCLEOTIDE SEQUENCE [LARGE SCALE GENOMIC DNA]</scope>
    <source>
        <strain evidence="6">Teg-2019</strain>
        <tissue evidence="6">Adductor muscle</tissue>
    </source>
</reference>
<evidence type="ECO:0000256" key="2">
    <source>
        <dbReference type="ARBA" id="ARBA00023043"/>
    </source>
</evidence>
<feature type="domain" description="DZIP3-like HEPN" evidence="4">
    <location>
        <begin position="71"/>
        <end position="191"/>
    </location>
</feature>
<protein>
    <recommendedName>
        <fullName evidence="8">DZIP3-like HEPN domain-containing protein</fullName>
    </recommendedName>
</protein>
<feature type="domain" description="Novel STAND NTPase 3" evidence="5">
    <location>
        <begin position="218"/>
        <end position="369"/>
    </location>
</feature>
<feature type="repeat" description="ANK" evidence="3">
    <location>
        <begin position="1201"/>
        <end position="1233"/>
    </location>
</feature>
<dbReference type="EMBL" id="JARBDR010000923">
    <property type="protein sequence ID" value="KAJ8298014.1"/>
    <property type="molecule type" value="Genomic_DNA"/>
</dbReference>
<accession>A0ABQ9DY69</accession>
<feature type="repeat" description="ANK" evidence="3">
    <location>
        <begin position="1234"/>
        <end position="1266"/>
    </location>
</feature>
<dbReference type="Gene3D" id="1.25.40.20">
    <property type="entry name" value="Ankyrin repeat-containing domain"/>
    <property type="match status" value="7"/>
</dbReference>
<dbReference type="PROSITE" id="PS50297">
    <property type="entry name" value="ANK_REP_REGION"/>
    <property type="match status" value="14"/>
</dbReference>
<feature type="repeat" description="ANK" evidence="3">
    <location>
        <begin position="1168"/>
        <end position="1200"/>
    </location>
</feature>
<dbReference type="Pfam" id="PF18738">
    <property type="entry name" value="HEPN_DZIP3"/>
    <property type="match status" value="1"/>
</dbReference>
<evidence type="ECO:0008006" key="8">
    <source>
        <dbReference type="Google" id="ProtNLM"/>
    </source>
</evidence>
<feature type="repeat" description="ANK" evidence="3">
    <location>
        <begin position="1102"/>
        <end position="1134"/>
    </location>
</feature>
<evidence type="ECO:0000256" key="3">
    <source>
        <dbReference type="PROSITE-ProRule" id="PRU00023"/>
    </source>
</evidence>
<organism evidence="6 7">
    <name type="scientific">Tegillarca granosa</name>
    <name type="common">Malaysian cockle</name>
    <name type="synonym">Anadara granosa</name>
    <dbReference type="NCBI Taxonomy" id="220873"/>
    <lineage>
        <taxon>Eukaryota</taxon>
        <taxon>Metazoa</taxon>
        <taxon>Spiralia</taxon>
        <taxon>Lophotrochozoa</taxon>
        <taxon>Mollusca</taxon>
        <taxon>Bivalvia</taxon>
        <taxon>Autobranchia</taxon>
        <taxon>Pteriomorphia</taxon>
        <taxon>Arcoida</taxon>
        <taxon>Arcoidea</taxon>
        <taxon>Arcidae</taxon>
        <taxon>Tegillarca</taxon>
    </lineage>
</organism>
<feature type="repeat" description="ANK" evidence="3">
    <location>
        <begin position="1069"/>
        <end position="1101"/>
    </location>
</feature>
<gene>
    <name evidence="6" type="ORF">KUTeg_024545</name>
</gene>
<evidence type="ECO:0000259" key="5">
    <source>
        <dbReference type="Pfam" id="PF20720"/>
    </source>
</evidence>
<dbReference type="Pfam" id="PF12796">
    <property type="entry name" value="Ank_2"/>
    <property type="match status" value="5"/>
</dbReference>
<feature type="repeat" description="ANK" evidence="3">
    <location>
        <begin position="1135"/>
        <end position="1167"/>
    </location>
</feature>
<feature type="repeat" description="ANK" evidence="3">
    <location>
        <begin position="970"/>
        <end position="1002"/>
    </location>
</feature>
<keyword evidence="2 3" id="KW-0040">ANK repeat</keyword>
<dbReference type="InterPro" id="IPR027417">
    <property type="entry name" value="P-loop_NTPase"/>
</dbReference>
<dbReference type="PRINTS" id="PR01415">
    <property type="entry name" value="ANKYRIN"/>
</dbReference>
<dbReference type="Pfam" id="PF00023">
    <property type="entry name" value="Ank"/>
    <property type="match status" value="1"/>
</dbReference>
<dbReference type="PROSITE" id="PS50088">
    <property type="entry name" value="ANK_REPEAT"/>
    <property type="match status" value="14"/>
</dbReference>
<dbReference type="InterPro" id="IPR041249">
    <property type="entry name" value="HEPN_DZIP3"/>
</dbReference>